<evidence type="ECO:0000256" key="1">
    <source>
        <dbReference type="SAM" id="SignalP"/>
    </source>
</evidence>
<keyword evidence="1" id="KW-0732">Signal</keyword>
<organism evidence="2 3">
    <name type="scientific">Roseateles violae</name>
    <dbReference type="NCBI Taxonomy" id="3058042"/>
    <lineage>
        <taxon>Bacteria</taxon>
        <taxon>Pseudomonadati</taxon>
        <taxon>Pseudomonadota</taxon>
        <taxon>Betaproteobacteria</taxon>
        <taxon>Burkholderiales</taxon>
        <taxon>Sphaerotilaceae</taxon>
        <taxon>Roseateles</taxon>
    </lineage>
</organism>
<dbReference type="RefSeq" id="WP_290359639.1">
    <property type="nucleotide sequence ID" value="NZ_JAUHHC010000003.1"/>
</dbReference>
<keyword evidence="3" id="KW-1185">Reference proteome</keyword>
<protein>
    <submittedName>
        <fullName evidence="2">Uncharacterized protein</fullName>
    </submittedName>
</protein>
<sequence>MTVRAALAGLALLLNQPLIAGADPLDVPASPLRPAASRPAAMEFSWTPLRLPTGERIALAGFNYLLAVDEDWGFGPSLYGAAQGNYGGFFTFGISAQRRLRLSAHTHLALGLSAVAGGGLSSDRMRPGGGLMLRPEISLRTEFGDWYAGIALSHVGFPSGNIGDGSVGLVLGRALDFHSFAPADAGRRGTSRDRSGVGFDEILLFAGSYAPEADTRDRSGNPSTARLGTAGGEGRRYLDEGSWWSLEAAGATSGNADGYMDVFASAGQDWALGDSGLRLGGRLGLGLGGGGNVDTGSGWLWRAGPSLRWQTPWGPSLHLDAGWNAAFGGHFSARYLRLSLGLPLEARPQPGGGERRSGTVREQQFYSSVQYNPDVLFKDGRREPVTHLAIMMTRQLDEALYGIAQAGSAAFGHAGAYSFGLIGLGLQSHGPQPGQWRVGAEALLGAGGGGGLAVGGGAIAQWELWAQRDWDRLRLRAGLGQWRSLASSDQSTPLLNLSLGYAYGVPGR</sequence>
<proteinExistence type="predicted"/>
<comment type="caution">
    <text evidence="2">The sequence shown here is derived from an EMBL/GenBank/DDBJ whole genome shotgun (WGS) entry which is preliminary data.</text>
</comment>
<evidence type="ECO:0000313" key="3">
    <source>
        <dbReference type="Proteomes" id="UP001228044"/>
    </source>
</evidence>
<feature type="signal peptide" evidence="1">
    <location>
        <begin position="1"/>
        <end position="22"/>
    </location>
</feature>
<evidence type="ECO:0000313" key="2">
    <source>
        <dbReference type="EMBL" id="MDN3921340.1"/>
    </source>
</evidence>
<gene>
    <name evidence="2" type="ORF">QWJ38_13685</name>
</gene>
<name>A0ABT8DSN5_9BURK</name>
<dbReference type="EMBL" id="JAUHHC010000003">
    <property type="protein sequence ID" value="MDN3921340.1"/>
    <property type="molecule type" value="Genomic_DNA"/>
</dbReference>
<accession>A0ABT8DSN5</accession>
<dbReference type="Proteomes" id="UP001228044">
    <property type="component" value="Unassembled WGS sequence"/>
</dbReference>
<feature type="chain" id="PRO_5047099395" evidence="1">
    <location>
        <begin position="23"/>
        <end position="508"/>
    </location>
</feature>
<reference evidence="2 3" key="1">
    <citation type="submission" date="2023-06" db="EMBL/GenBank/DDBJ databases">
        <title>Pelomonas sp. PFR6 16S ribosomal RNA gene Genome sequencing and assembly.</title>
        <authorList>
            <person name="Woo H."/>
        </authorList>
    </citation>
    <scope>NUCLEOTIDE SEQUENCE [LARGE SCALE GENOMIC DNA]</scope>
    <source>
        <strain evidence="2 3">PFR6</strain>
    </source>
</reference>